<dbReference type="HOGENOM" id="CLU_934374_0_0_1"/>
<organism evidence="1 2">
    <name type="scientific">Sphaerobolus stellatus (strain SS14)</name>
    <dbReference type="NCBI Taxonomy" id="990650"/>
    <lineage>
        <taxon>Eukaryota</taxon>
        <taxon>Fungi</taxon>
        <taxon>Dikarya</taxon>
        <taxon>Basidiomycota</taxon>
        <taxon>Agaricomycotina</taxon>
        <taxon>Agaricomycetes</taxon>
        <taxon>Phallomycetidae</taxon>
        <taxon>Geastrales</taxon>
        <taxon>Sphaerobolaceae</taxon>
        <taxon>Sphaerobolus</taxon>
    </lineage>
</organism>
<protein>
    <submittedName>
        <fullName evidence="1">Uncharacterized protein</fullName>
    </submittedName>
</protein>
<dbReference type="AlphaFoldDB" id="A0A0C9VZD2"/>
<evidence type="ECO:0000313" key="2">
    <source>
        <dbReference type="Proteomes" id="UP000054279"/>
    </source>
</evidence>
<evidence type="ECO:0000313" key="1">
    <source>
        <dbReference type="EMBL" id="KIJ43891.1"/>
    </source>
</evidence>
<proteinExistence type="predicted"/>
<sequence length="298" mass="33318">MSLSHSNHTESSPLLRVTPIPFTYTVAHNDSGRPIQGLVARYTPLTRPGTGTEEWSPRSIQCSILLVNAGRSESLGKEKWLPFINELYRISPMSPLYIRSIWTVEIPRAQDNYDGKAEAWDHDDKELAFFNYVTGQGSSTQAGSLVEHYTAAIRAFLASSSLSSKERNNLVGVGFGDAGSALVNTFSDGLKQTPFRSLILFESTLKPEYSRGWSNVQPDAMSDKPRTWYLVADEQDLRPKEVHQLQYNLTGNVEDRQLLTSVNFIEGVGDDIPGEKPKELARLVLRLLCIRNVFLAKL</sequence>
<reference evidence="1 2" key="1">
    <citation type="submission" date="2014-06" db="EMBL/GenBank/DDBJ databases">
        <title>Evolutionary Origins and Diversification of the Mycorrhizal Mutualists.</title>
        <authorList>
            <consortium name="DOE Joint Genome Institute"/>
            <consortium name="Mycorrhizal Genomics Consortium"/>
            <person name="Kohler A."/>
            <person name="Kuo A."/>
            <person name="Nagy L.G."/>
            <person name="Floudas D."/>
            <person name="Copeland A."/>
            <person name="Barry K.W."/>
            <person name="Cichocki N."/>
            <person name="Veneault-Fourrey C."/>
            <person name="LaButti K."/>
            <person name="Lindquist E.A."/>
            <person name="Lipzen A."/>
            <person name="Lundell T."/>
            <person name="Morin E."/>
            <person name="Murat C."/>
            <person name="Riley R."/>
            <person name="Ohm R."/>
            <person name="Sun H."/>
            <person name="Tunlid A."/>
            <person name="Henrissat B."/>
            <person name="Grigoriev I.V."/>
            <person name="Hibbett D.S."/>
            <person name="Martin F."/>
        </authorList>
    </citation>
    <scope>NUCLEOTIDE SEQUENCE [LARGE SCALE GENOMIC DNA]</scope>
    <source>
        <strain evidence="1 2">SS14</strain>
    </source>
</reference>
<dbReference type="Proteomes" id="UP000054279">
    <property type="component" value="Unassembled WGS sequence"/>
</dbReference>
<dbReference type="EMBL" id="KN837120">
    <property type="protein sequence ID" value="KIJ43891.1"/>
    <property type="molecule type" value="Genomic_DNA"/>
</dbReference>
<accession>A0A0C9VZD2</accession>
<keyword evidence="2" id="KW-1185">Reference proteome</keyword>
<gene>
    <name evidence="1" type="ORF">M422DRAFT_47715</name>
</gene>
<name>A0A0C9VZD2_SPHS4</name>
<dbReference type="OrthoDB" id="94039at2759"/>